<dbReference type="AlphaFoldDB" id="A0A1Z4VU70"/>
<name>A0A1Z4VU70_9GAMM</name>
<keyword evidence="2 6" id="KW-0472">Membrane</keyword>
<evidence type="ECO:0000256" key="7">
    <source>
        <dbReference type="SAM" id="SignalP"/>
    </source>
</evidence>
<accession>A0A1Z4VU70</accession>
<keyword evidence="4 6" id="KW-0998">Cell outer membrane</keyword>
<protein>
    <recommendedName>
        <fullName evidence="6">Outer membrane protein assembly factor BamD</fullName>
    </recommendedName>
</protein>
<dbReference type="PROSITE" id="PS51257">
    <property type="entry name" value="PROKAR_LIPOPROTEIN"/>
    <property type="match status" value="1"/>
</dbReference>
<dbReference type="HAMAP" id="MF_00922">
    <property type="entry name" value="OM_assembly_BamD"/>
    <property type="match status" value="1"/>
</dbReference>
<organism evidence="9 10">
    <name type="scientific">Thiohalobacter thiocyanaticus</name>
    <dbReference type="NCBI Taxonomy" id="585455"/>
    <lineage>
        <taxon>Bacteria</taxon>
        <taxon>Pseudomonadati</taxon>
        <taxon>Pseudomonadota</taxon>
        <taxon>Gammaproteobacteria</taxon>
        <taxon>Thiohalobacterales</taxon>
        <taxon>Thiohalobacteraceae</taxon>
        <taxon>Thiohalobacter</taxon>
    </lineage>
</organism>
<dbReference type="CDD" id="cd15830">
    <property type="entry name" value="BamD"/>
    <property type="match status" value="1"/>
</dbReference>
<keyword evidence="1 6" id="KW-0732">Signal</keyword>
<dbReference type="Gene3D" id="1.25.40.10">
    <property type="entry name" value="Tetratricopeptide repeat domain"/>
    <property type="match status" value="1"/>
</dbReference>
<feature type="chain" id="PRO_5013411713" description="Outer membrane protein assembly factor BamD" evidence="7">
    <location>
        <begin position="19"/>
        <end position="250"/>
    </location>
</feature>
<comment type="function">
    <text evidence="6">Part of the outer membrane protein assembly complex, which is involved in assembly and insertion of beta-barrel proteins into the outer membrane.</text>
</comment>
<comment type="subcellular location">
    <subcellularLocation>
        <location evidence="6">Cell outer membrane</location>
        <topology evidence="6">Lipid-anchor</topology>
    </subcellularLocation>
</comment>
<dbReference type="EMBL" id="AP018052">
    <property type="protein sequence ID" value="BAZ95005.1"/>
    <property type="molecule type" value="Genomic_DNA"/>
</dbReference>
<dbReference type="Proteomes" id="UP000218765">
    <property type="component" value="Chromosome"/>
</dbReference>
<evidence type="ECO:0000256" key="5">
    <source>
        <dbReference type="ARBA" id="ARBA00023288"/>
    </source>
</evidence>
<dbReference type="InterPro" id="IPR011990">
    <property type="entry name" value="TPR-like_helical_dom_sf"/>
</dbReference>
<evidence type="ECO:0000256" key="6">
    <source>
        <dbReference type="HAMAP-Rule" id="MF_00922"/>
    </source>
</evidence>
<dbReference type="RefSeq" id="WP_096367033.1">
    <property type="nucleotide sequence ID" value="NZ_AP018052.1"/>
</dbReference>
<evidence type="ECO:0000313" key="9">
    <source>
        <dbReference type="EMBL" id="BAZ95005.1"/>
    </source>
</evidence>
<dbReference type="OrthoDB" id="9779191at2"/>
<dbReference type="KEGG" id="ttc:FOKN1_2635"/>
<evidence type="ECO:0000259" key="8">
    <source>
        <dbReference type="Pfam" id="PF13525"/>
    </source>
</evidence>
<dbReference type="PANTHER" id="PTHR37423:SF1">
    <property type="entry name" value="OUTER MEMBRANE PROTEIN ASSEMBLY FACTOR BAMD"/>
    <property type="match status" value="1"/>
</dbReference>
<dbReference type="SUPFAM" id="SSF48452">
    <property type="entry name" value="TPR-like"/>
    <property type="match status" value="1"/>
</dbReference>
<dbReference type="NCBIfam" id="TIGR03302">
    <property type="entry name" value="OM_YfiO"/>
    <property type="match status" value="1"/>
</dbReference>
<dbReference type="Pfam" id="PF13525">
    <property type="entry name" value="YfiO"/>
    <property type="match status" value="1"/>
</dbReference>
<dbReference type="PANTHER" id="PTHR37423">
    <property type="entry name" value="SOLUBLE LYTIC MUREIN TRANSGLYCOSYLASE-RELATED"/>
    <property type="match status" value="1"/>
</dbReference>
<dbReference type="GO" id="GO:1990063">
    <property type="term" value="C:Bam protein complex"/>
    <property type="evidence" value="ECO:0007669"/>
    <property type="project" value="TreeGrafter"/>
</dbReference>
<keyword evidence="3 6" id="KW-0564">Palmitate</keyword>
<keyword evidence="10" id="KW-1185">Reference proteome</keyword>
<evidence type="ECO:0000256" key="2">
    <source>
        <dbReference type="ARBA" id="ARBA00023136"/>
    </source>
</evidence>
<evidence type="ECO:0000256" key="4">
    <source>
        <dbReference type="ARBA" id="ARBA00023237"/>
    </source>
</evidence>
<dbReference type="InterPro" id="IPR017689">
    <property type="entry name" value="BamD"/>
</dbReference>
<gene>
    <name evidence="6" type="primary">bamD</name>
    <name evidence="9" type="ORF">FOKN1_2635</name>
</gene>
<comment type="subunit">
    <text evidence="6">Part of the Bam complex.</text>
</comment>
<sequence length="250" mass="29192">MLRKILCLLVLISLTAGCGLLPDKIDKTRDWSAQKLYTEARDSLQSKNYEQAIDLYEKLEARYPFGRYAQQALLESAYAYYKYDEPDSAIATLDRFIKTYPRHPHLDYAYYLKGLANFNRGRNIIDRILPQDESERDPGAARDSFFDFQELVRRFPDSRYAEDATLRMRHLRNNLAQHEVNVADYYMRRGAYVAAVNRAERVIRNFQNTPAIPGALEIMVRGYRKLGLDELAADTLRIYRLNYPERAAEL</sequence>
<comment type="similarity">
    <text evidence="6">Belongs to the BamD family.</text>
</comment>
<evidence type="ECO:0000256" key="1">
    <source>
        <dbReference type="ARBA" id="ARBA00022729"/>
    </source>
</evidence>
<dbReference type="GO" id="GO:0043165">
    <property type="term" value="P:Gram-negative-bacterium-type cell outer membrane assembly"/>
    <property type="evidence" value="ECO:0007669"/>
    <property type="project" value="UniProtKB-UniRule"/>
</dbReference>
<dbReference type="InterPro" id="IPR039565">
    <property type="entry name" value="BamD-like"/>
</dbReference>
<proteinExistence type="inferred from homology"/>
<feature type="domain" description="Outer membrane lipoprotein BamD-like" evidence="8">
    <location>
        <begin position="31"/>
        <end position="234"/>
    </location>
</feature>
<feature type="signal peptide" evidence="7">
    <location>
        <begin position="1"/>
        <end position="18"/>
    </location>
</feature>
<reference evidence="9 10" key="1">
    <citation type="submission" date="2017-05" db="EMBL/GenBank/DDBJ databases">
        <title>Thiocyanate degradation by Thiohalobacter thiocyanaticus FOKN1.</title>
        <authorList>
            <person name="Oshiki M."/>
            <person name="Fukushima T."/>
            <person name="Kawano S."/>
            <person name="Nakagawa J."/>
        </authorList>
    </citation>
    <scope>NUCLEOTIDE SEQUENCE [LARGE SCALE GENOMIC DNA]</scope>
    <source>
        <strain evidence="9 10">FOKN1</strain>
    </source>
</reference>
<evidence type="ECO:0000256" key="3">
    <source>
        <dbReference type="ARBA" id="ARBA00023139"/>
    </source>
</evidence>
<keyword evidence="5 6" id="KW-0449">Lipoprotein</keyword>
<dbReference type="GO" id="GO:0051205">
    <property type="term" value="P:protein insertion into membrane"/>
    <property type="evidence" value="ECO:0007669"/>
    <property type="project" value="UniProtKB-UniRule"/>
</dbReference>
<evidence type="ECO:0000313" key="10">
    <source>
        <dbReference type="Proteomes" id="UP000218765"/>
    </source>
</evidence>